<name>A0A1M7T0E1_9ACTN</name>
<dbReference type="RefSeq" id="WP_083606088.1">
    <property type="nucleotide sequence ID" value="NZ_FRDM01000004.1"/>
</dbReference>
<proteinExistence type="predicted"/>
<sequence length="147" mass="16437">MEAVLASAAVTPLFGAVHVGDSCYWDGLFSWNPPVHQLPDTGPEGVWVIRINPLSRAREPKTIADIADRRNELAGNLSLQRELCFIAKVSEWAERLGDRYRHIEVRATDLDLDLDVASLLDRSPAFISRLLEEGRREATRFLATVPS</sequence>
<dbReference type="AlphaFoldDB" id="A0A1M7T0E1"/>
<dbReference type="SUPFAM" id="SSF52151">
    <property type="entry name" value="FabD/lysophospholipase-like"/>
    <property type="match status" value="1"/>
</dbReference>
<dbReference type="Proteomes" id="UP000184428">
    <property type="component" value="Unassembled WGS sequence"/>
</dbReference>
<evidence type="ECO:0000313" key="1">
    <source>
        <dbReference type="EMBL" id="SHN64196.1"/>
    </source>
</evidence>
<dbReference type="OrthoDB" id="2339873at2"/>
<reference evidence="1 2" key="1">
    <citation type="submission" date="2016-12" db="EMBL/GenBank/DDBJ databases">
        <authorList>
            <person name="Song W.-J."/>
            <person name="Kurnit D.M."/>
        </authorList>
    </citation>
    <scope>NUCLEOTIDE SEQUENCE [LARGE SCALE GENOMIC DNA]</scope>
    <source>
        <strain evidence="1 2">DSM 43162</strain>
    </source>
</reference>
<evidence type="ECO:0000313" key="2">
    <source>
        <dbReference type="Proteomes" id="UP000184428"/>
    </source>
</evidence>
<organism evidence="1 2">
    <name type="scientific">Geodermatophilus obscurus</name>
    <dbReference type="NCBI Taxonomy" id="1861"/>
    <lineage>
        <taxon>Bacteria</taxon>
        <taxon>Bacillati</taxon>
        <taxon>Actinomycetota</taxon>
        <taxon>Actinomycetes</taxon>
        <taxon>Geodermatophilales</taxon>
        <taxon>Geodermatophilaceae</taxon>
        <taxon>Geodermatophilus</taxon>
    </lineage>
</organism>
<accession>A0A1M7T0E1</accession>
<dbReference type="InterPro" id="IPR016035">
    <property type="entry name" value="Acyl_Trfase/lysoPLipase"/>
</dbReference>
<protein>
    <submittedName>
        <fullName evidence="1">NTE family protein</fullName>
    </submittedName>
</protein>
<dbReference type="EMBL" id="FRDM01000004">
    <property type="protein sequence ID" value="SHN64196.1"/>
    <property type="molecule type" value="Genomic_DNA"/>
</dbReference>
<gene>
    <name evidence="1" type="ORF">SAMN05660350_01218</name>
</gene>